<keyword evidence="7" id="KW-0862">Zinc</keyword>
<dbReference type="InterPro" id="IPR002717">
    <property type="entry name" value="HAT_MYST-type"/>
</dbReference>
<dbReference type="AlphaFoldDB" id="G3AKJ0"/>
<sequence>MVQRQSKDKKDTSYYGLLQHPNIDKVTFGNYQFNTWYGNAAYFSKNDHTMLGYQYSNKLATDPTLRKRKLEDANDVWLDNLYVCEYCFKYTDVEQEINAHSVVCSYKKTRPTVGRLVYYDDKYIIREVRGFQDRLFCQNLCLFAKLFLVDKSIYYNIDYFNFYIIYGYDSGTYKPMGFFSKEVLSYDNDNNLACICIFPPYQRLRLGSMMIEFSYELAKLTPGQLTSGPEYPLSPYGKISYLRYWSKKLARILHGLTDNDSITINQLSKQTGFRKEDVLFTLEYMKLIQYNPRGDTKLSLANLNDWCLKNNFDPSKELKMINRNCLAI</sequence>
<dbReference type="GeneID" id="18870913"/>
<dbReference type="GO" id="GO:0031509">
    <property type="term" value="P:subtelomeric heterochromatin formation"/>
    <property type="evidence" value="ECO:0007669"/>
    <property type="project" value="EnsemblFungi"/>
</dbReference>
<name>G3AKJ0_SPAPN</name>
<keyword evidence="6" id="KW-0863">Zinc-finger</keyword>
<dbReference type="EMBL" id="GL996501">
    <property type="protein sequence ID" value="EGW33595.1"/>
    <property type="molecule type" value="Genomic_DNA"/>
</dbReference>
<dbReference type="SUPFAM" id="SSF55729">
    <property type="entry name" value="Acyl-CoA N-acyltransferases (Nat)"/>
    <property type="match status" value="1"/>
</dbReference>
<dbReference type="Gene3D" id="3.40.630.30">
    <property type="match status" value="1"/>
</dbReference>
<dbReference type="Gene3D" id="1.10.10.10">
    <property type="entry name" value="Winged helix-like DNA-binding domain superfamily/Winged helix DNA-binding domain"/>
    <property type="match status" value="1"/>
</dbReference>
<dbReference type="Pfam" id="PF01853">
    <property type="entry name" value="MOZ_SAS"/>
    <property type="match status" value="1"/>
</dbReference>
<keyword evidence="9" id="KW-0805">Transcription regulation</keyword>
<dbReference type="EC" id="2.3.1.48" evidence="3"/>
<keyword evidence="12" id="KW-0012">Acyltransferase</keyword>
<dbReference type="Proteomes" id="UP000000709">
    <property type="component" value="Unassembled WGS sequence"/>
</dbReference>
<dbReference type="GO" id="GO:0008270">
    <property type="term" value="F:zinc ion binding"/>
    <property type="evidence" value="ECO:0007669"/>
    <property type="project" value="UniProtKB-KW"/>
</dbReference>
<dbReference type="InterPro" id="IPR050603">
    <property type="entry name" value="MYST_HAT"/>
</dbReference>
<organism evidence="16">
    <name type="scientific">Spathaspora passalidarum (strain NRRL Y-27907 / 11-Y1)</name>
    <dbReference type="NCBI Taxonomy" id="619300"/>
    <lineage>
        <taxon>Eukaryota</taxon>
        <taxon>Fungi</taxon>
        <taxon>Dikarya</taxon>
        <taxon>Ascomycota</taxon>
        <taxon>Saccharomycotina</taxon>
        <taxon>Pichiomycetes</taxon>
        <taxon>Debaryomycetaceae</taxon>
        <taxon>Spathaspora</taxon>
    </lineage>
</organism>
<proteinExistence type="inferred from homology"/>
<evidence type="ECO:0000256" key="12">
    <source>
        <dbReference type="ARBA" id="ARBA00023315"/>
    </source>
</evidence>
<gene>
    <name evidence="15" type="ORF">SPAPADRAFT_151944</name>
</gene>
<dbReference type="GO" id="GO:0030466">
    <property type="term" value="P:silent mating-type cassette heterochromatin formation"/>
    <property type="evidence" value="ECO:0007669"/>
    <property type="project" value="EnsemblFungi"/>
</dbReference>
<evidence type="ECO:0000256" key="8">
    <source>
        <dbReference type="ARBA" id="ARBA00022990"/>
    </source>
</evidence>
<dbReference type="Gene3D" id="3.30.60.60">
    <property type="entry name" value="N-acetyl transferase-like"/>
    <property type="match status" value="1"/>
</dbReference>
<evidence type="ECO:0000256" key="1">
    <source>
        <dbReference type="ARBA" id="ARBA00004123"/>
    </source>
</evidence>
<dbReference type="InParanoid" id="G3AKJ0"/>
<dbReference type="GO" id="GO:0046972">
    <property type="term" value="F:histone H4K16 acetyltransferase activity"/>
    <property type="evidence" value="ECO:0007669"/>
    <property type="project" value="TreeGrafter"/>
</dbReference>
<dbReference type="RefSeq" id="XP_007375110.1">
    <property type="nucleotide sequence ID" value="XM_007375048.1"/>
</dbReference>
<evidence type="ECO:0000256" key="6">
    <source>
        <dbReference type="ARBA" id="ARBA00022771"/>
    </source>
</evidence>
<keyword evidence="4" id="KW-0808">Transferase</keyword>
<keyword evidence="10" id="KW-0804">Transcription</keyword>
<evidence type="ECO:0000256" key="11">
    <source>
        <dbReference type="ARBA" id="ARBA00023242"/>
    </source>
</evidence>
<dbReference type="OrthoDB" id="787137at2759"/>
<keyword evidence="11" id="KW-0539">Nucleus</keyword>
<dbReference type="GO" id="GO:0035267">
    <property type="term" value="C:NuA4 histone acetyltransferase complex"/>
    <property type="evidence" value="ECO:0007669"/>
    <property type="project" value="TreeGrafter"/>
</dbReference>
<dbReference type="InterPro" id="IPR036388">
    <property type="entry name" value="WH-like_DNA-bd_sf"/>
</dbReference>
<reference evidence="15 16" key="1">
    <citation type="journal article" date="2011" name="Proc. Natl. Acad. Sci. U.S.A.">
        <title>Comparative genomics of xylose-fermenting fungi for enhanced biofuel production.</title>
        <authorList>
            <person name="Wohlbach D.J."/>
            <person name="Kuo A."/>
            <person name="Sato T.K."/>
            <person name="Potts K.M."/>
            <person name="Salamov A.A."/>
            <person name="LaButti K.M."/>
            <person name="Sun H."/>
            <person name="Clum A."/>
            <person name="Pangilinan J.L."/>
            <person name="Lindquist E.A."/>
            <person name="Lucas S."/>
            <person name="Lapidus A."/>
            <person name="Jin M."/>
            <person name="Gunawan C."/>
            <person name="Balan V."/>
            <person name="Dale B.E."/>
            <person name="Jeffries T.W."/>
            <person name="Zinkel R."/>
            <person name="Barry K.W."/>
            <person name="Grigoriev I.V."/>
            <person name="Gasch A.P."/>
        </authorList>
    </citation>
    <scope>NUCLEOTIDE SEQUENCE [LARGE SCALE GENOMIC DNA]</scope>
    <source>
        <strain evidence="16">NRRL Y-27907 / 11-Y1</strain>
    </source>
</reference>
<feature type="active site" description="Proton donor/acceptor" evidence="13">
    <location>
        <position position="230"/>
    </location>
</feature>
<dbReference type="GO" id="GO:0006355">
    <property type="term" value="P:regulation of DNA-templated transcription"/>
    <property type="evidence" value="ECO:0007669"/>
    <property type="project" value="InterPro"/>
</dbReference>
<dbReference type="GO" id="GO:0005634">
    <property type="term" value="C:nucleus"/>
    <property type="evidence" value="ECO:0007669"/>
    <property type="project" value="UniProtKB-SubCell"/>
</dbReference>
<accession>G3AKJ0</accession>
<dbReference type="InterPro" id="IPR016181">
    <property type="entry name" value="Acyl_CoA_acyltransferase"/>
</dbReference>
<dbReference type="PROSITE" id="PS51726">
    <property type="entry name" value="MYST_HAT"/>
    <property type="match status" value="1"/>
</dbReference>
<evidence type="ECO:0000256" key="2">
    <source>
        <dbReference type="ARBA" id="ARBA00010107"/>
    </source>
</evidence>
<dbReference type="PANTHER" id="PTHR10615:SF219">
    <property type="entry name" value="HISTONE ACETYLTRANSFERASE KAT5"/>
    <property type="match status" value="1"/>
</dbReference>
<evidence type="ECO:0000256" key="3">
    <source>
        <dbReference type="ARBA" id="ARBA00013184"/>
    </source>
</evidence>
<dbReference type="HOGENOM" id="CLU_011815_0_2_1"/>
<feature type="domain" description="MYST-type HAT" evidence="14">
    <location>
        <begin position="18"/>
        <end position="308"/>
    </location>
</feature>
<evidence type="ECO:0000256" key="10">
    <source>
        <dbReference type="ARBA" id="ARBA00023163"/>
    </source>
</evidence>
<evidence type="ECO:0000313" key="16">
    <source>
        <dbReference type="Proteomes" id="UP000000709"/>
    </source>
</evidence>
<evidence type="ECO:0000256" key="4">
    <source>
        <dbReference type="ARBA" id="ARBA00022679"/>
    </source>
</evidence>
<evidence type="ECO:0000313" key="15">
    <source>
        <dbReference type="EMBL" id="EGW33595.1"/>
    </source>
</evidence>
<keyword evidence="16" id="KW-1185">Reference proteome</keyword>
<dbReference type="PANTHER" id="PTHR10615">
    <property type="entry name" value="HISTONE ACETYLTRANSFERASE"/>
    <property type="match status" value="1"/>
</dbReference>
<evidence type="ECO:0000259" key="14">
    <source>
        <dbReference type="PROSITE" id="PS51726"/>
    </source>
</evidence>
<comment type="similarity">
    <text evidence="2">Belongs to the MYST (SAS/MOZ) family.</text>
</comment>
<dbReference type="FunCoup" id="G3AKJ0">
    <property type="interactions" value="292"/>
</dbReference>
<dbReference type="GO" id="GO:0033255">
    <property type="term" value="C:SAS acetyltransferase complex"/>
    <property type="evidence" value="ECO:0007669"/>
    <property type="project" value="EnsemblFungi"/>
</dbReference>
<evidence type="ECO:0000256" key="7">
    <source>
        <dbReference type="ARBA" id="ARBA00022833"/>
    </source>
</evidence>
<protein>
    <recommendedName>
        <fullName evidence="3">histone acetyltransferase</fullName>
        <ecNumber evidence="3">2.3.1.48</ecNumber>
    </recommendedName>
</protein>
<dbReference type="GO" id="GO:0000781">
    <property type="term" value="C:chromosome, telomeric region"/>
    <property type="evidence" value="ECO:0007669"/>
    <property type="project" value="GOC"/>
</dbReference>
<evidence type="ECO:0000256" key="9">
    <source>
        <dbReference type="ARBA" id="ARBA00023015"/>
    </source>
</evidence>
<comment type="subcellular location">
    <subcellularLocation>
        <location evidence="1">Nucleus</location>
    </subcellularLocation>
</comment>
<evidence type="ECO:0000256" key="5">
    <source>
        <dbReference type="ARBA" id="ARBA00022723"/>
    </source>
</evidence>
<dbReference type="STRING" id="619300.G3AKJ0"/>
<dbReference type="eggNOG" id="KOG2747">
    <property type="taxonomic scope" value="Eukaryota"/>
</dbReference>
<dbReference type="OMA" id="LDNKSMY"/>
<keyword evidence="8" id="KW-0007">Acetylation</keyword>
<keyword evidence="5" id="KW-0479">Metal-binding</keyword>
<dbReference type="KEGG" id="spaa:SPAPADRAFT_151944"/>
<evidence type="ECO:0000256" key="13">
    <source>
        <dbReference type="PIRSR" id="PIRSR602717-51"/>
    </source>
</evidence>